<dbReference type="GO" id="GO:0003700">
    <property type="term" value="F:DNA-binding transcription factor activity"/>
    <property type="evidence" value="ECO:0007669"/>
    <property type="project" value="InterPro"/>
</dbReference>
<dbReference type="Pfam" id="PF00392">
    <property type="entry name" value="GntR"/>
    <property type="match status" value="1"/>
</dbReference>
<protein>
    <submittedName>
        <fullName evidence="5">DNA-binding GntR family transcriptional regulator</fullName>
    </submittedName>
</protein>
<sequence>MAKATDLDDVMRDGILRGTMEPGSWLRMEELKARFAVGFSPIREALSRLVGEGLVEFEANRGFRVKGLSRADLLDIAVTRTAVEGAALRRSIALGDDRWEASVVGAMHRYRRTAAVAFDTDNGLSQWEAAHDELHAALIGACGSPRLMMLQHRLQEQHLRYRRLIVVPHVGAEAHIAEHEQLVEYALARDLDAAVAHIERHMMITVDALSNAEF</sequence>
<dbReference type="PANTHER" id="PTHR43537">
    <property type="entry name" value="TRANSCRIPTIONAL REGULATOR, GNTR FAMILY"/>
    <property type="match status" value="1"/>
</dbReference>
<proteinExistence type="predicted"/>
<dbReference type="InterPro" id="IPR008920">
    <property type="entry name" value="TF_FadR/GntR_C"/>
</dbReference>
<keyword evidence="3" id="KW-0804">Transcription</keyword>
<gene>
    <name evidence="5" type="ORF">GGR37_000523</name>
</gene>
<name>A0A7W7A8R6_9SPHN</name>
<dbReference type="SMART" id="SM00895">
    <property type="entry name" value="FCD"/>
    <property type="match status" value="1"/>
</dbReference>
<dbReference type="SMART" id="SM00345">
    <property type="entry name" value="HTH_GNTR"/>
    <property type="match status" value="1"/>
</dbReference>
<keyword evidence="6" id="KW-1185">Reference proteome</keyword>
<evidence type="ECO:0000256" key="1">
    <source>
        <dbReference type="ARBA" id="ARBA00023015"/>
    </source>
</evidence>
<dbReference type="RefSeq" id="WP_144901860.1">
    <property type="nucleotide sequence ID" value="NZ_JACHOA010000001.1"/>
</dbReference>
<evidence type="ECO:0000313" key="6">
    <source>
        <dbReference type="Proteomes" id="UP000538566"/>
    </source>
</evidence>
<feature type="domain" description="HTH gntR-type" evidence="4">
    <location>
        <begin position="1"/>
        <end position="68"/>
    </location>
</feature>
<dbReference type="InterPro" id="IPR036390">
    <property type="entry name" value="WH_DNA-bd_sf"/>
</dbReference>
<dbReference type="InterPro" id="IPR036388">
    <property type="entry name" value="WH-like_DNA-bd_sf"/>
</dbReference>
<keyword evidence="1" id="KW-0805">Transcription regulation</keyword>
<accession>A0A7W7A8R6</accession>
<organism evidence="5 6">
    <name type="scientific">Novosphingobium taihuense</name>
    <dbReference type="NCBI Taxonomy" id="260085"/>
    <lineage>
        <taxon>Bacteria</taxon>
        <taxon>Pseudomonadati</taxon>
        <taxon>Pseudomonadota</taxon>
        <taxon>Alphaproteobacteria</taxon>
        <taxon>Sphingomonadales</taxon>
        <taxon>Sphingomonadaceae</taxon>
        <taxon>Novosphingobium</taxon>
    </lineage>
</organism>
<dbReference type="SUPFAM" id="SSF46785">
    <property type="entry name" value="Winged helix' DNA-binding domain"/>
    <property type="match status" value="1"/>
</dbReference>
<dbReference type="PANTHER" id="PTHR43537:SF20">
    <property type="entry name" value="HTH-TYPE TRANSCRIPTIONAL REPRESSOR GLAR"/>
    <property type="match status" value="1"/>
</dbReference>
<evidence type="ECO:0000256" key="3">
    <source>
        <dbReference type="ARBA" id="ARBA00023163"/>
    </source>
</evidence>
<dbReference type="EMBL" id="JACHOA010000001">
    <property type="protein sequence ID" value="MBB4612277.1"/>
    <property type="molecule type" value="Genomic_DNA"/>
</dbReference>
<dbReference type="AlphaFoldDB" id="A0A7W7A8R6"/>
<dbReference type="Proteomes" id="UP000538566">
    <property type="component" value="Unassembled WGS sequence"/>
</dbReference>
<dbReference type="InterPro" id="IPR011711">
    <property type="entry name" value="GntR_C"/>
</dbReference>
<comment type="caution">
    <text evidence="5">The sequence shown here is derived from an EMBL/GenBank/DDBJ whole genome shotgun (WGS) entry which is preliminary data.</text>
</comment>
<dbReference type="InterPro" id="IPR000524">
    <property type="entry name" value="Tscrpt_reg_HTH_GntR"/>
</dbReference>
<reference evidence="5 6" key="1">
    <citation type="submission" date="2020-08" db="EMBL/GenBank/DDBJ databases">
        <title>Genomic Encyclopedia of Type Strains, Phase IV (KMG-IV): sequencing the most valuable type-strain genomes for metagenomic binning, comparative biology and taxonomic classification.</title>
        <authorList>
            <person name="Goeker M."/>
        </authorList>
    </citation>
    <scope>NUCLEOTIDE SEQUENCE [LARGE SCALE GENOMIC DNA]</scope>
    <source>
        <strain evidence="5 6">DSM 17507</strain>
    </source>
</reference>
<evidence type="ECO:0000256" key="2">
    <source>
        <dbReference type="ARBA" id="ARBA00023125"/>
    </source>
</evidence>
<evidence type="ECO:0000313" key="5">
    <source>
        <dbReference type="EMBL" id="MBB4612277.1"/>
    </source>
</evidence>
<evidence type="ECO:0000259" key="4">
    <source>
        <dbReference type="PROSITE" id="PS50949"/>
    </source>
</evidence>
<dbReference type="GO" id="GO:0003677">
    <property type="term" value="F:DNA binding"/>
    <property type="evidence" value="ECO:0007669"/>
    <property type="project" value="UniProtKB-KW"/>
</dbReference>
<dbReference type="PROSITE" id="PS50949">
    <property type="entry name" value="HTH_GNTR"/>
    <property type="match status" value="1"/>
</dbReference>
<dbReference type="Gene3D" id="1.10.10.10">
    <property type="entry name" value="Winged helix-like DNA-binding domain superfamily/Winged helix DNA-binding domain"/>
    <property type="match status" value="1"/>
</dbReference>
<keyword evidence="2 5" id="KW-0238">DNA-binding</keyword>
<dbReference type="Pfam" id="PF07729">
    <property type="entry name" value="FCD"/>
    <property type="match status" value="1"/>
</dbReference>
<dbReference type="Gene3D" id="1.20.120.530">
    <property type="entry name" value="GntR ligand-binding domain-like"/>
    <property type="match status" value="1"/>
</dbReference>
<dbReference type="OrthoDB" id="8680240at2"/>
<dbReference type="SUPFAM" id="SSF48008">
    <property type="entry name" value="GntR ligand-binding domain-like"/>
    <property type="match status" value="1"/>
</dbReference>